<dbReference type="PANTHER" id="PTHR30429:SF0">
    <property type="entry name" value="METHIONINE-BINDING LIPOPROTEIN METQ"/>
    <property type="match status" value="1"/>
</dbReference>
<dbReference type="EMBL" id="JBHSFW010000001">
    <property type="protein sequence ID" value="MFC4618408.1"/>
    <property type="molecule type" value="Genomic_DNA"/>
</dbReference>
<protein>
    <recommendedName>
        <fullName evidence="6">Lipoprotein</fullName>
    </recommendedName>
</protein>
<proteinExistence type="inferred from homology"/>
<evidence type="ECO:0000256" key="7">
    <source>
        <dbReference type="SAM" id="SignalP"/>
    </source>
</evidence>
<evidence type="ECO:0000256" key="1">
    <source>
        <dbReference type="ARBA" id="ARBA00004635"/>
    </source>
</evidence>
<comment type="caution">
    <text evidence="8">The sequence shown here is derived from an EMBL/GenBank/DDBJ whole genome shotgun (WGS) entry which is preliminary data.</text>
</comment>
<evidence type="ECO:0000256" key="4">
    <source>
        <dbReference type="ARBA" id="ARBA00023139"/>
    </source>
</evidence>
<organism evidence="8 9">
    <name type="scientific">Camelliibacillus cellulosilyticus</name>
    <dbReference type="NCBI Taxonomy" id="2174486"/>
    <lineage>
        <taxon>Bacteria</taxon>
        <taxon>Bacillati</taxon>
        <taxon>Bacillota</taxon>
        <taxon>Bacilli</taxon>
        <taxon>Bacillales</taxon>
        <taxon>Sporolactobacillaceae</taxon>
        <taxon>Camelliibacillus</taxon>
    </lineage>
</organism>
<keyword evidence="3" id="KW-0472">Membrane</keyword>
<feature type="signal peptide" evidence="7">
    <location>
        <begin position="1"/>
        <end position="25"/>
    </location>
</feature>
<evidence type="ECO:0000256" key="2">
    <source>
        <dbReference type="ARBA" id="ARBA00022729"/>
    </source>
</evidence>
<dbReference type="PROSITE" id="PS51257">
    <property type="entry name" value="PROKAR_LIPOPROTEIN"/>
    <property type="match status" value="1"/>
</dbReference>
<comment type="similarity">
    <text evidence="6">Belongs to the nlpA lipoprotein family.</text>
</comment>
<accession>A0ABV9GNA2</accession>
<keyword evidence="4" id="KW-0564">Palmitate</keyword>
<dbReference type="InterPro" id="IPR004872">
    <property type="entry name" value="Lipoprotein_NlpA"/>
</dbReference>
<feature type="chain" id="PRO_5045180843" description="Lipoprotein" evidence="7">
    <location>
        <begin position="26"/>
        <end position="281"/>
    </location>
</feature>
<keyword evidence="2 7" id="KW-0732">Signal</keyword>
<sequence>MKKFLALFFGLVLLVGLTACGKGSADESSGANKTTKLVVGASPVPHAEILEHVKPILKKKGIDLEIKEFQDYILPNKALASGELDANFYQHIPYLAEQKQKFHYDFANVGKVHIEPIGIYSKKYKNLKDLPNGATIIMSNSVSDEPRLLDLLQQVGLIKLKKNVGYNASFKDIVENPKHLKLEAKYDPGMLPKIYQNGEGDAVMINTNFALDAGLNPLKDAVALESSESPYANIVVARAKDKDKPAIKTLVDVLQSKEVQQWILDKWKGAIVPVKIAELKK</sequence>
<dbReference type="PIRSF" id="PIRSF002854">
    <property type="entry name" value="MetQ"/>
    <property type="match status" value="1"/>
</dbReference>
<keyword evidence="9" id="KW-1185">Reference proteome</keyword>
<keyword evidence="5 6" id="KW-0449">Lipoprotein</keyword>
<dbReference type="Gene3D" id="3.40.190.10">
    <property type="entry name" value="Periplasmic binding protein-like II"/>
    <property type="match status" value="2"/>
</dbReference>
<reference evidence="9" key="1">
    <citation type="journal article" date="2019" name="Int. J. Syst. Evol. Microbiol.">
        <title>The Global Catalogue of Microorganisms (GCM) 10K type strain sequencing project: providing services to taxonomists for standard genome sequencing and annotation.</title>
        <authorList>
            <consortium name="The Broad Institute Genomics Platform"/>
            <consortium name="The Broad Institute Genome Sequencing Center for Infectious Disease"/>
            <person name="Wu L."/>
            <person name="Ma J."/>
        </authorList>
    </citation>
    <scope>NUCLEOTIDE SEQUENCE [LARGE SCALE GENOMIC DNA]</scope>
    <source>
        <strain evidence="9">CGMCC 1.16306</strain>
    </source>
</reference>
<evidence type="ECO:0000256" key="6">
    <source>
        <dbReference type="PIRNR" id="PIRNR002854"/>
    </source>
</evidence>
<dbReference type="Pfam" id="PF03180">
    <property type="entry name" value="Lipoprotein_9"/>
    <property type="match status" value="1"/>
</dbReference>
<dbReference type="PANTHER" id="PTHR30429">
    <property type="entry name" value="D-METHIONINE-BINDING LIPOPROTEIN METQ"/>
    <property type="match status" value="1"/>
</dbReference>
<comment type="subcellular location">
    <subcellularLocation>
        <location evidence="1">Membrane</location>
        <topology evidence="1">Lipid-anchor</topology>
    </subcellularLocation>
</comment>
<dbReference type="SUPFAM" id="SSF53850">
    <property type="entry name" value="Periplasmic binding protein-like II"/>
    <property type="match status" value="1"/>
</dbReference>
<evidence type="ECO:0000313" key="9">
    <source>
        <dbReference type="Proteomes" id="UP001596022"/>
    </source>
</evidence>
<gene>
    <name evidence="8" type="ORF">ACFO4N_06640</name>
</gene>
<dbReference type="Proteomes" id="UP001596022">
    <property type="component" value="Unassembled WGS sequence"/>
</dbReference>
<name>A0ABV9GNA2_9BACL</name>
<evidence type="ECO:0000313" key="8">
    <source>
        <dbReference type="EMBL" id="MFC4618408.1"/>
    </source>
</evidence>
<dbReference type="CDD" id="cd13597">
    <property type="entry name" value="PBP2_lipoprotein_Tp32"/>
    <property type="match status" value="1"/>
</dbReference>
<evidence type="ECO:0000256" key="3">
    <source>
        <dbReference type="ARBA" id="ARBA00023136"/>
    </source>
</evidence>
<dbReference type="RefSeq" id="WP_376845398.1">
    <property type="nucleotide sequence ID" value="NZ_JBHSFW010000001.1"/>
</dbReference>
<evidence type="ECO:0000256" key="5">
    <source>
        <dbReference type="ARBA" id="ARBA00023288"/>
    </source>
</evidence>